<evidence type="ECO:0000313" key="2">
    <source>
        <dbReference type="EMBL" id="KAF6135090.1"/>
    </source>
</evidence>
<proteinExistence type="predicted"/>
<comment type="caution">
    <text evidence="2">The sequence shown here is derived from an EMBL/GenBank/DDBJ whole genome shotgun (WGS) entry which is preliminary data.</text>
</comment>
<name>A0A7J7KXI7_9MAGN</name>
<keyword evidence="1" id="KW-0472">Membrane</keyword>
<dbReference type="OrthoDB" id="1882492at2759"/>
<sequence length="85" mass="8861">MLLLLPTACNMVGANITECPKLLNLAPDSPSSNLFKNVTSAGIVKLLSIFVCCSPLVLVLVVVDAVAAAPTVEEQCSNEFTKVVA</sequence>
<dbReference type="EMBL" id="JACGCM010002813">
    <property type="protein sequence ID" value="KAF6135090.1"/>
    <property type="molecule type" value="Genomic_DNA"/>
</dbReference>
<feature type="transmembrane region" description="Helical" evidence="1">
    <location>
        <begin position="38"/>
        <end position="63"/>
    </location>
</feature>
<reference evidence="2 3" key="1">
    <citation type="journal article" date="2020" name="IScience">
        <title>Genome Sequencing of the Endangered Kingdonia uniflora (Circaeasteraceae, Ranunculales) Reveals Potential Mechanisms of Evolutionary Specialization.</title>
        <authorList>
            <person name="Sun Y."/>
            <person name="Deng T."/>
            <person name="Zhang A."/>
            <person name="Moore M.J."/>
            <person name="Landis J.B."/>
            <person name="Lin N."/>
            <person name="Zhang H."/>
            <person name="Zhang X."/>
            <person name="Huang J."/>
            <person name="Zhang X."/>
            <person name="Sun H."/>
            <person name="Wang H."/>
        </authorList>
    </citation>
    <scope>NUCLEOTIDE SEQUENCE [LARGE SCALE GENOMIC DNA]</scope>
    <source>
        <strain evidence="2">TB1705</strain>
        <tissue evidence="2">Leaf</tissue>
    </source>
</reference>
<keyword evidence="1" id="KW-1133">Transmembrane helix</keyword>
<accession>A0A7J7KXI7</accession>
<protein>
    <submittedName>
        <fullName evidence="2">Uncharacterized protein</fullName>
    </submittedName>
</protein>
<dbReference type="AlphaFoldDB" id="A0A7J7KXI7"/>
<dbReference type="Proteomes" id="UP000541444">
    <property type="component" value="Unassembled WGS sequence"/>
</dbReference>
<gene>
    <name evidence="2" type="ORF">GIB67_040401</name>
</gene>
<keyword evidence="1" id="KW-0812">Transmembrane</keyword>
<evidence type="ECO:0000256" key="1">
    <source>
        <dbReference type="SAM" id="Phobius"/>
    </source>
</evidence>
<evidence type="ECO:0000313" key="3">
    <source>
        <dbReference type="Proteomes" id="UP000541444"/>
    </source>
</evidence>
<keyword evidence="3" id="KW-1185">Reference proteome</keyword>
<organism evidence="2 3">
    <name type="scientific">Kingdonia uniflora</name>
    <dbReference type="NCBI Taxonomy" id="39325"/>
    <lineage>
        <taxon>Eukaryota</taxon>
        <taxon>Viridiplantae</taxon>
        <taxon>Streptophyta</taxon>
        <taxon>Embryophyta</taxon>
        <taxon>Tracheophyta</taxon>
        <taxon>Spermatophyta</taxon>
        <taxon>Magnoliopsida</taxon>
        <taxon>Ranunculales</taxon>
        <taxon>Circaeasteraceae</taxon>
        <taxon>Kingdonia</taxon>
    </lineage>
</organism>